<feature type="chain" id="PRO_5003194571" evidence="1">
    <location>
        <begin position="17"/>
        <end position="276"/>
    </location>
</feature>
<feature type="signal peptide" evidence="1">
    <location>
        <begin position="1"/>
        <end position="16"/>
    </location>
</feature>
<evidence type="ECO:0000313" key="2">
    <source>
        <dbReference type="EMBL" id="CBX90705.1"/>
    </source>
</evidence>
<reference evidence="3" key="1">
    <citation type="journal article" date="2011" name="Nat. Commun.">
        <title>Effector diversification within compartments of the Leptosphaeria maculans genome affected by Repeat-Induced Point mutations.</title>
        <authorList>
            <person name="Rouxel T."/>
            <person name="Grandaubert J."/>
            <person name="Hane J.K."/>
            <person name="Hoede C."/>
            <person name="van de Wouw A.P."/>
            <person name="Couloux A."/>
            <person name="Dominguez V."/>
            <person name="Anthouard V."/>
            <person name="Bally P."/>
            <person name="Bourras S."/>
            <person name="Cozijnsen A.J."/>
            <person name="Ciuffetti L.M."/>
            <person name="Degrave A."/>
            <person name="Dilmaghani A."/>
            <person name="Duret L."/>
            <person name="Fudal I."/>
            <person name="Goodwin S.B."/>
            <person name="Gout L."/>
            <person name="Glaser N."/>
            <person name="Linglin J."/>
            <person name="Kema G.H.J."/>
            <person name="Lapalu N."/>
            <person name="Lawrence C.B."/>
            <person name="May K."/>
            <person name="Meyer M."/>
            <person name="Ollivier B."/>
            <person name="Poulain J."/>
            <person name="Schoch C.L."/>
            <person name="Simon A."/>
            <person name="Spatafora J.W."/>
            <person name="Stachowiak A."/>
            <person name="Turgeon B.G."/>
            <person name="Tyler B.M."/>
            <person name="Vincent D."/>
            <person name="Weissenbach J."/>
            <person name="Amselem J."/>
            <person name="Quesneville H."/>
            <person name="Oliver R.P."/>
            <person name="Wincker P."/>
            <person name="Balesdent M.-H."/>
            <person name="Howlett B.J."/>
        </authorList>
    </citation>
    <scope>NUCLEOTIDE SEQUENCE [LARGE SCALE GENOMIC DNA]</scope>
    <source>
        <strain evidence="3">JN3 / isolate v23.1.3 / race Av1-4-5-6-7-8</strain>
    </source>
</reference>
<name>E4ZHD5_LEPMJ</name>
<organism evidence="3">
    <name type="scientific">Leptosphaeria maculans (strain JN3 / isolate v23.1.3 / race Av1-4-5-6-7-8)</name>
    <name type="common">Blackleg fungus</name>
    <name type="synonym">Phoma lingam</name>
    <dbReference type="NCBI Taxonomy" id="985895"/>
    <lineage>
        <taxon>Eukaryota</taxon>
        <taxon>Fungi</taxon>
        <taxon>Dikarya</taxon>
        <taxon>Ascomycota</taxon>
        <taxon>Pezizomycotina</taxon>
        <taxon>Dothideomycetes</taxon>
        <taxon>Pleosporomycetidae</taxon>
        <taxon>Pleosporales</taxon>
        <taxon>Pleosporineae</taxon>
        <taxon>Leptosphaeriaceae</taxon>
        <taxon>Plenodomus</taxon>
        <taxon>Plenodomus lingam/Leptosphaeria maculans species complex</taxon>
    </lineage>
</organism>
<keyword evidence="1" id="KW-0732">Signal</keyword>
<dbReference type="RefSeq" id="XP_003834070.1">
    <property type="nucleotide sequence ID" value="XM_003834022.1"/>
</dbReference>
<proteinExistence type="predicted"/>
<dbReference type="HOGENOM" id="CLU_1008558_0_0_1"/>
<keyword evidence="3" id="KW-1185">Reference proteome</keyword>
<dbReference type="eggNOG" id="ENOG502R7WW">
    <property type="taxonomic scope" value="Eukaryota"/>
</dbReference>
<gene>
    <name evidence="2" type="ORF">LEMA_P057390.1</name>
</gene>
<dbReference type="VEuPathDB" id="FungiDB:LEMA_P057390.1"/>
<evidence type="ECO:0000256" key="1">
    <source>
        <dbReference type="SAM" id="SignalP"/>
    </source>
</evidence>
<dbReference type="OrthoDB" id="3776815at2759"/>
<accession>E4ZHD5</accession>
<dbReference type="EMBL" id="FP929065">
    <property type="protein sequence ID" value="CBX90705.1"/>
    <property type="molecule type" value="Genomic_DNA"/>
</dbReference>
<dbReference type="OMA" id="ETNTHTY"/>
<dbReference type="Proteomes" id="UP000002668">
    <property type="component" value="Genome"/>
</dbReference>
<dbReference type="GeneID" id="13292586"/>
<protein>
    <submittedName>
        <fullName evidence="2">Uncharacterized protein</fullName>
    </submittedName>
</protein>
<dbReference type="AlphaFoldDB" id="E4ZHD5"/>
<evidence type="ECO:0000313" key="3">
    <source>
        <dbReference type="Proteomes" id="UP000002668"/>
    </source>
</evidence>
<sequence length="276" mass="29281">MSALHIALLYAATVNSQLTTSILLPMDSYGTDKIGFLGSVGGANETHTTIALEYDNGTDWQALELPRNVTPATVTIGPNMYEAAQDLYYLAQGIRTTEGDYMYKVHCDLPSKPTANASCIASYGPLAGAIMQCQVGGSYTSTTYETNTHTYTPRGSVSGGVEMLTRTMVLPEPRENRPDWCGEESYSPEESYVTEFQVEPTYIAMYQVVVTAGEEKLGATSRASATPGTATPTSSLMPAASNVDSAVSPSATGAAACMVMGRRAMFGVVAVVILMV</sequence>
<dbReference type="InParanoid" id="E4ZHD5"/>